<dbReference type="AlphaFoldDB" id="Q6CXB6"/>
<dbReference type="GO" id="GO:0016020">
    <property type="term" value="C:membrane"/>
    <property type="evidence" value="ECO:0007669"/>
    <property type="project" value="TreeGrafter"/>
</dbReference>
<dbReference type="KEGG" id="kla:KLLA0_A09691g"/>
<dbReference type="Gene3D" id="3.60.21.70">
    <property type="entry name" value="PhoD-like phosphatase"/>
    <property type="match status" value="1"/>
</dbReference>
<accession>Q6CXB6</accession>
<dbReference type="EMBL" id="CR382121">
    <property type="protein sequence ID" value="CAH03011.1"/>
    <property type="molecule type" value="Genomic_DNA"/>
</dbReference>
<dbReference type="eggNOG" id="ENOG502QPI0">
    <property type="taxonomic scope" value="Eukaryota"/>
</dbReference>
<reference evidence="2 3" key="1">
    <citation type="journal article" date="2004" name="Nature">
        <title>Genome evolution in yeasts.</title>
        <authorList>
            <consortium name="Genolevures"/>
            <person name="Dujon B."/>
            <person name="Sherman D."/>
            <person name="Fischer G."/>
            <person name="Durrens P."/>
            <person name="Casaregola S."/>
            <person name="Lafontaine I."/>
            <person name="de Montigny J."/>
            <person name="Marck C."/>
            <person name="Neuveglise C."/>
            <person name="Talla E."/>
            <person name="Goffard N."/>
            <person name="Frangeul L."/>
            <person name="Aigle M."/>
            <person name="Anthouard V."/>
            <person name="Babour A."/>
            <person name="Barbe V."/>
            <person name="Barnay S."/>
            <person name="Blanchin S."/>
            <person name="Beckerich J.M."/>
            <person name="Beyne E."/>
            <person name="Bleykasten C."/>
            <person name="Boisrame A."/>
            <person name="Boyer J."/>
            <person name="Cattolico L."/>
            <person name="Confanioleri F."/>
            <person name="de Daruvar A."/>
            <person name="Despons L."/>
            <person name="Fabre E."/>
            <person name="Fairhead C."/>
            <person name="Ferry-Dumazet H."/>
            <person name="Groppi A."/>
            <person name="Hantraye F."/>
            <person name="Hennequin C."/>
            <person name="Jauniaux N."/>
            <person name="Joyet P."/>
            <person name="Kachouri R."/>
            <person name="Kerrest A."/>
            <person name="Koszul R."/>
            <person name="Lemaire M."/>
            <person name="Lesur I."/>
            <person name="Ma L."/>
            <person name="Muller H."/>
            <person name="Nicaud J.M."/>
            <person name="Nikolski M."/>
            <person name="Oztas S."/>
            <person name="Ozier-Kalogeropoulos O."/>
            <person name="Pellenz S."/>
            <person name="Potier S."/>
            <person name="Richard G.F."/>
            <person name="Straub M.L."/>
            <person name="Suleau A."/>
            <person name="Swennene D."/>
            <person name="Tekaia F."/>
            <person name="Wesolowski-Louvel M."/>
            <person name="Westhof E."/>
            <person name="Wirth B."/>
            <person name="Zeniou-Meyer M."/>
            <person name="Zivanovic I."/>
            <person name="Bolotin-Fukuhara M."/>
            <person name="Thierry A."/>
            <person name="Bouchier C."/>
            <person name="Caudron B."/>
            <person name="Scarpelli C."/>
            <person name="Gaillardin C."/>
            <person name="Weissenbach J."/>
            <person name="Wincker P."/>
            <person name="Souciet J.L."/>
        </authorList>
    </citation>
    <scope>NUCLEOTIDE SEQUENCE [LARGE SCALE GENOMIC DNA]</scope>
    <source>
        <strain evidence="3">ATCC 8585 / CBS 2359 / DSM 70799 / NBRC 1267 / NRRL Y-1140 / WM37</strain>
    </source>
</reference>
<dbReference type="InterPro" id="IPR018946">
    <property type="entry name" value="PhoD-like_MPP"/>
</dbReference>
<dbReference type="Pfam" id="PF19050">
    <property type="entry name" value="PhoD_2"/>
    <property type="match status" value="2"/>
</dbReference>
<dbReference type="HOGENOM" id="CLU_000998_3_0_1"/>
<dbReference type="CDD" id="cd07389">
    <property type="entry name" value="MPP_PhoD"/>
    <property type="match status" value="1"/>
</dbReference>
<evidence type="ECO:0000313" key="2">
    <source>
        <dbReference type="EMBL" id="CAH03011.1"/>
    </source>
</evidence>
<evidence type="ECO:0000259" key="1">
    <source>
        <dbReference type="Pfam" id="PF19050"/>
    </source>
</evidence>
<protein>
    <submittedName>
        <fullName evidence="2">KLLA0A09691p</fullName>
    </submittedName>
</protein>
<evidence type="ECO:0000313" key="3">
    <source>
        <dbReference type="Proteomes" id="UP000000598"/>
    </source>
</evidence>
<dbReference type="STRING" id="284590.Q6CXB6"/>
<dbReference type="PANTHER" id="PTHR46689">
    <property type="entry name" value="MEMBRANE PROTEIN, PUTATIVE-RELATED"/>
    <property type="match status" value="1"/>
</dbReference>
<dbReference type="GeneID" id="2896333"/>
<dbReference type="OMA" id="WFGKGFW"/>
<name>Q6CXB6_KLULA</name>
<dbReference type="PaxDb" id="284590-Q6CXB6"/>
<keyword evidence="3" id="KW-1185">Reference proteome</keyword>
<sequence length="694" mass="79134">MSDASTWFNEVDPRELYADKVIGCDGCGDSPLNGKKDGIVCGPILRLINVDYEKNLYRGSMLIVTKGEVAEPKVEFQVGQSEEKNLGSESKHPNLETGQFVATKFYSESDYSFYRYAIEIELDSVERMCKYSIDGKLEPQYRFFIPSQTTNFNTISVSCNGFSLSVDTTKFKGSMWYDILRKHANVHYHVILGGGDQIYSDSIKLYCESFQNWLKTSDPIKKYSTKCSPEMRSDMDQFYLKEYLEWFGYGHWKGSTENSRTTQRCFPIAMSTIPSINMFDDHDIIDGYGSYSHKFMFTDVFKSVGKSAYKYYMLFQHHTSIEEPEAYNKEKCWVIGAQPGAYIGEKSHSVYTRLGPTMAVLGIDCRTERKLTEICSKKTYDILFDKLAQDAKLGKLDHLLLMLGVPIAYPRLVWLEYIFSSKFLFIFKWLSKKGILAKGLVNEFNGDVELLDDLNDHWCAHYHKKERNYLLARLQDFSAKQGIRVTILSGDVHLASVGRFKSKVHTHHITSAKVDQDKKVLNEPEKDVRLMLNVISSAVVNTPPPDQMAKLLQKRVKNHHFDASTDEDSVPIFTTDVDGENRSSNAFMNRRNWSDIIPVTTVLKNKYLNDQYKFEIGDKIVPGRVGIKTQIDEKTNIGHIPYPVTEKGIIATIHIEKDTSSAESETVGYTIPIPELQATEENLSHAGIKHLDLA</sequence>
<feature type="domain" description="PhoD-like phosphatase" evidence="1">
    <location>
        <begin position="131"/>
        <end position="418"/>
    </location>
</feature>
<dbReference type="FunCoup" id="Q6CXB6">
    <property type="interactions" value="98"/>
</dbReference>
<feature type="domain" description="PhoD-like phosphatase" evidence="1">
    <location>
        <begin position="421"/>
        <end position="599"/>
    </location>
</feature>
<dbReference type="PANTHER" id="PTHR46689:SF1">
    <property type="entry name" value="PHOD-LIKE PHOSPHATASE DOMAIN-CONTAINING PROTEIN"/>
    <property type="match status" value="1"/>
</dbReference>
<dbReference type="Proteomes" id="UP000000598">
    <property type="component" value="Chromosome A"/>
</dbReference>
<dbReference type="InParanoid" id="Q6CXB6"/>
<proteinExistence type="predicted"/>
<organism evidence="2 3">
    <name type="scientific">Kluyveromyces lactis (strain ATCC 8585 / CBS 2359 / DSM 70799 / NBRC 1267 / NRRL Y-1140 / WM37)</name>
    <name type="common">Yeast</name>
    <name type="synonym">Candida sphaerica</name>
    <dbReference type="NCBI Taxonomy" id="284590"/>
    <lineage>
        <taxon>Eukaryota</taxon>
        <taxon>Fungi</taxon>
        <taxon>Dikarya</taxon>
        <taxon>Ascomycota</taxon>
        <taxon>Saccharomycotina</taxon>
        <taxon>Saccharomycetes</taxon>
        <taxon>Saccharomycetales</taxon>
        <taxon>Saccharomycetaceae</taxon>
        <taxon>Kluyveromyces</taxon>
    </lineage>
</organism>
<gene>
    <name evidence="2" type="ORF">KLLA0_A09691g</name>
</gene>
<dbReference type="InterPro" id="IPR043904">
    <property type="entry name" value="PhoD_2-like"/>
</dbReference>
<dbReference type="RefSeq" id="XP_451423.1">
    <property type="nucleotide sequence ID" value="XM_451423.1"/>
</dbReference>
<dbReference type="InterPro" id="IPR038607">
    <property type="entry name" value="PhoD-like_sf"/>
</dbReference>